<dbReference type="PANTHER" id="PTHR43476:SF5">
    <property type="entry name" value="FAD-DEPENDENT MONOOXYGENASE"/>
    <property type="match status" value="1"/>
</dbReference>
<dbReference type="Proteomes" id="UP000312512">
    <property type="component" value="Unassembled WGS sequence"/>
</dbReference>
<dbReference type="Gene3D" id="3.50.50.60">
    <property type="entry name" value="FAD/NAD(P)-binding domain"/>
    <property type="match status" value="2"/>
</dbReference>
<dbReference type="GO" id="GO:0071949">
    <property type="term" value="F:FAD binding"/>
    <property type="evidence" value="ECO:0007669"/>
    <property type="project" value="InterPro"/>
</dbReference>
<protein>
    <submittedName>
        <fullName evidence="3">NAD(P)-binding protein</fullName>
    </submittedName>
</protein>
<organism evidence="3 4">
    <name type="scientific">Nonomuraea phyllanthi</name>
    <dbReference type="NCBI Taxonomy" id="2219224"/>
    <lineage>
        <taxon>Bacteria</taxon>
        <taxon>Bacillati</taxon>
        <taxon>Actinomycetota</taxon>
        <taxon>Actinomycetes</taxon>
        <taxon>Streptosporangiales</taxon>
        <taxon>Streptosporangiaceae</taxon>
        <taxon>Nonomuraea</taxon>
    </lineage>
</organism>
<keyword evidence="1" id="KW-0560">Oxidoreductase</keyword>
<name>A0A5C4W1K6_9ACTN</name>
<dbReference type="OrthoDB" id="9791689at2"/>
<evidence type="ECO:0000313" key="4">
    <source>
        <dbReference type="Proteomes" id="UP000312512"/>
    </source>
</evidence>
<dbReference type="Pfam" id="PF01494">
    <property type="entry name" value="FAD_binding_3"/>
    <property type="match status" value="1"/>
</dbReference>
<dbReference type="InterPro" id="IPR002938">
    <property type="entry name" value="FAD-bd"/>
</dbReference>
<dbReference type="GO" id="GO:0016491">
    <property type="term" value="F:oxidoreductase activity"/>
    <property type="evidence" value="ECO:0007669"/>
    <property type="project" value="UniProtKB-KW"/>
</dbReference>
<dbReference type="InterPro" id="IPR036188">
    <property type="entry name" value="FAD/NAD-bd_sf"/>
</dbReference>
<evidence type="ECO:0000313" key="3">
    <source>
        <dbReference type="EMBL" id="KAB8190974.1"/>
    </source>
</evidence>
<feature type="domain" description="FAD-binding" evidence="2">
    <location>
        <begin position="10"/>
        <end position="346"/>
    </location>
</feature>
<keyword evidence="4" id="KW-1185">Reference proteome</keyword>
<proteinExistence type="predicted"/>
<sequence>MNARGPARCVVVGAGPGGVLLTYLLGRAGIEVTLLEARADFERDFRGDSLHPYTLELLATLGLAEDLLRLPHHRARHFRFHTRAGTVVTADYGRIASRYNYVALMPQSRFLEFMAGRIAELDHARVLTRSKATGLLTGPAERVSGVRCGESELPADLVVATDGRHSRMRRLAGLPTESLGATGDLLWFRLPRRPGDPPEADVDLYFGRDHYVALLGGVDDWQVGFTLPKGGYAAARDAGVTPIRNFVAEHVTWLADRVDLLTGFAQTTLLSVEISRVARWWRPGLLLLGDAAHVISPVGGNGILMAVQDAVAAANRLIPPLRAGAVGDEVLAAVQSDREPAIRRVQAQQVRTERRTARARDTGRPLLPPTPLLKALTALPGMRARAARRNAYGPHPPRLDLALLGT</sequence>
<dbReference type="EMBL" id="VDLX02000014">
    <property type="protein sequence ID" value="KAB8190974.1"/>
    <property type="molecule type" value="Genomic_DNA"/>
</dbReference>
<accession>A0A5C4W1K6</accession>
<evidence type="ECO:0000259" key="2">
    <source>
        <dbReference type="Pfam" id="PF01494"/>
    </source>
</evidence>
<dbReference type="PANTHER" id="PTHR43476">
    <property type="entry name" value="3-(3-HYDROXY-PHENYL)PROPIONATE/3-HYDROXYCINNAMIC ACID HYDROXYLASE"/>
    <property type="match status" value="1"/>
</dbReference>
<gene>
    <name evidence="3" type="ORF">FH608_033585</name>
</gene>
<comment type="caution">
    <text evidence="3">The sequence shown here is derived from an EMBL/GenBank/DDBJ whole genome shotgun (WGS) entry which is preliminary data.</text>
</comment>
<reference evidence="3 4" key="1">
    <citation type="submission" date="2019-10" db="EMBL/GenBank/DDBJ databases">
        <title>Nonomuraea sp. nov., isolated from Phyllanthus amarus.</title>
        <authorList>
            <person name="Klykleung N."/>
            <person name="Tanasupawat S."/>
        </authorList>
    </citation>
    <scope>NUCLEOTIDE SEQUENCE [LARGE SCALE GENOMIC DNA]</scope>
    <source>
        <strain evidence="3 4">PA1-10</strain>
    </source>
</reference>
<dbReference type="AlphaFoldDB" id="A0A5C4W1K6"/>
<dbReference type="PRINTS" id="PR00420">
    <property type="entry name" value="RNGMNOXGNASE"/>
</dbReference>
<dbReference type="RefSeq" id="WP_139634383.1">
    <property type="nucleotide sequence ID" value="NZ_VDLX02000014.1"/>
</dbReference>
<dbReference type="InterPro" id="IPR050631">
    <property type="entry name" value="PheA/TfdB_FAD_monoxygenase"/>
</dbReference>
<dbReference type="SUPFAM" id="SSF51905">
    <property type="entry name" value="FAD/NAD(P)-binding domain"/>
    <property type="match status" value="1"/>
</dbReference>
<evidence type="ECO:0000256" key="1">
    <source>
        <dbReference type="ARBA" id="ARBA00023002"/>
    </source>
</evidence>